<dbReference type="GO" id="GO:0005524">
    <property type="term" value="F:ATP binding"/>
    <property type="evidence" value="ECO:0007669"/>
    <property type="project" value="UniProtKB-KW"/>
</dbReference>
<gene>
    <name evidence="8" type="ORF">EDC22_10420</name>
</gene>
<dbReference type="InterPro" id="IPR003142">
    <property type="entry name" value="BPL_C"/>
</dbReference>
<evidence type="ECO:0000256" key="6">
    <source>
        <dbReference type="ARBA" id="ARBA00047846"/>
    </source>
</evidence>
<dbReference type="Pfam" id="PF02237">
    <property type="entry name" value="BPL_C"/>
    <property type="match status" value="1"/>
</dbReference>
<dbReference type="AlphaFoldDB" id="A0A4R3MG51"/>
<keyword evidence="2" id="KW-0547">Nucleotide-binding</keyword>
<dbReference type="NCBIfam" id="TIGR00121">
    <property type="entry name" value="birA_ligase"/>
    <property type="match status" value="1"/>
</dbReference>
<dbReference type="PANTHER" id="PTHR12835:SF5">
    <property type="entry name" value="BIOTIN--PROTEIN LIGASE"/>
    <property type="match status" value="1"/>
</dbReference>
<dbReference type="Gene3D" id="3.30.930.10">
    <property type="entry name" value="Bira Bifunctional Protein, Domain 2"/>
    <property type="match status" value="1"/>
</dbReference>
<dbReference type="EMBL" id="SMAK01000004">
    <property type="protein sequence ID" value="TCT11267.1"/>
    <property type="molecule type" value="Genomic_DNA"/>
</dbReference>
<dbReference type="SUPFAM" id="SSF55681">
    <property type="entry name" value="Class II aaRS and biotin synthetases"/>
    <property type="match status" value="1"/>
</dbReference>
<reference evidence="8 9" key="1">
    <citation type="submission" date="2019-03" db="EMBL/GenBank/DDBJ databases">
        <title>Genomic Encyclopedia of Type Strains, Phase IV (KMG-IV): sequencing the most valuable type-strain genomes for metagenomic binning, comparative biology and taxonomic classification.</title>
        <authorList>
            <person name="Goeker M."/>
        </authorList>
    </citation>
    <scope>NUCLEOTIDE SEQUENCE [LARGE SCALE GENOMIC DNA]</scope>
    <source>
        <strain evidence="8 9">DSM 19345</strain>
    </source>
</reference>
<protein>
    <recommendedName>
        <fullName evidence="5">biotin--[biotin carboxyl-carrier protein] ligase</fullName>
        <ecNumber evidence="5">6.3.4.15</ecNumber>
    </recommendedName>
</protein>
<feature type="domain" description="BPL/LPL catalytic" evidence="7">
    <location>
        <begin position="15"/>
        <end position="202"/>
    </location>
</feature>
<dbReference type="Pfam" id="PF03099">
    <property type="entry name" value="BPL_LplA_LipB"/>
    <property type="match status" value="1"/>
</dbReference>
<dbReference type="Proteomes" id="UP000295678">
    <property type="component" value="Unassembled WGS sequence"/>
</dbReference>
<organism evidence="8 9">
    <name type="scientific">Tepidamorphus gemmatus</name>
    <dbReference type="NCBI Taxonomy" id="747076"/>
    <lineage>
        <taxon>Bacteria</taxon>
        <taxon>Pseudomonadati</taxon>
        <taxon>Pseudomonadota</taxon>
        <taxon>Alphaproteobacteria</taxon>
        <taxon>Hyphomicrobiales</taxon>
        <taxon>Tepidamorphaceae</taxon>
        <taxon>Tepidamorphus</taxon>
    </lineage>
</organism>
<dbReference type="PROSITE" id="PS51733">
    <property type="entry name" value="BPL_LPL_CATALYTIC"/>
    <property type="match status" value="1"/>
</dbReference>
<accession>A0A4R3MG51</accession>
<dbReference type="InterPro" id="IPR004143">
    <property type="entry name" value="BPL_LPL_catalytic"/>
</dbReference>
<dbReference type="GO" id="GO:0005737">
    <property type="term" value="C:cytoplasm"/>
    <property type="evidence" value="ECO:0007669"/>
    <property type="project" value="TreeGrafter"/>
</dbReference>
<comment type="caution">
    <text evidence="8">The sequence shown here is derived from an EMBL/GenBank/DDBJ whole genome shotgun (WGS) entry which is preliminary data.</text>
</comment>
<evidence type="ECO:0000259" key="7">
    <source>
        <dbReference type="PROSITE" id="PS51733"/>
    </source>
</evidence>
<evidence type="ECO:0000256" key="3">
    <source>
        <dbReference type="ARBA" id="ARBA00022840"/>
    </source>
</evidence>
<evidence type="ECO:0000256" key="4">
    <source>
        <dbReference type="ARBA" id="ARBA00023267"/>
    </source>
</evidence>
<keyword evidence="9" id="KW-1185">Reference proteome</keyword>
<sequence>MRFVLGAAAAAAGYRLAAFDSIGSTNDEALVRARAGDPGRLWVVTAHQWKGRGRRGRTWQTPVGNLGASLLLVGPVQIAAAASLGFVAGLALSDALSRIAPRLSTATALDGAEAPGGTRFELKWPNDVLAGGAKLAGIMLESEALPGGVTAIVIGIGVNVAASPVDVPYPATSLADLGIEADAGAVFAALSDAWVVRHAQWDGGRGLAAVRADWLDRAAGLGGSVAVRVGERIVRGTFETLNEDGCLVVATEAGERISIAAGEVHFGTVASLGTTS</sequence>
<evidence type="ECO:0000313" key="9">
    <source>
        <dbReference type="Proteomes" id="UP000295678"/>
    </source>
</evidence>
<dbReference type="Gene3D" id="2.30.30.100">
    <property type="match status" value="1"/>
</dbReference>
<dbReference type="SUPFAM" id="SSF50037">
    <property type="entry name" value="C-terminal domain of transcriptional repressors"/>
    <property type="match status" value="1"/>
</dbReference>
<evidence type="ECO:0000256" key="2">
    <source>
        <dbReference type="ARBA" id="ARBA00022741"/>
    </source>
</evidence>
<name>A0A4R3MG51_9HYPH</name>
<keyword evidence="4" id="KW-0092">Biotin</keyword>
<comment type="catalytic activity">
    <reaction evidence="6">
        <text>biotin + L-lysyl-[protein] + ATP = N(6)-biotinyl-L-lysyl-[protein] + AMP + diphosphate + H(+)</text>
        <dbReference type="Rhea" id="RHEA:11756"/>
        <dbReference type="Rhea" id="RHEA-COMP:9752"/>
        <dbReference type="Rhea" id="RHEA-COMP:10505"/>
        <dbReference type="ChEBI" id="CHEBI:15378"/>
        <dbReference type="ChEBI" id="CHEBI:29969"/>
        <dbReference type="ChEBI" id="CHEBI:30616"/>
        <dbReference type="ChEBI" id="CHEBI:33019"/>
        <dbReference type="ChEBI" id="CHEBI:57586"/>
        <dbReference type="ChEBI" id="CHEBI:83144"/>
        <dbReference type="ChEBI" id="CHEBI:456215"/>
        <dbReference type="EC" id="6.3.4.15"/>
    </reaction>
</comment>
<dbReference type="PANTHER" id="PTHR12835">
    <property type="entry name" value="BIOTIN PROTEIN LIGASE"/>
    <property type="match status" value="1"/>
</dbReference>
<dbReference type="EC" id="6.3.4.15" evidence="5"/>
<evidence type="ECO:0000256" key="5">
    <source>
        <dbReference type="ARBA" id="ARBA00024227"/>
    </source>
</evidence>
<dbReference type="InterPro" id="IPR008988">
    <property type="entry name" value="Transcriptional_repressor_C"/>
</dbReference>
<evidence type="ECO:0000313" key="8">
    <source>
        <dbReference type="EMBL" id="TCT11267.1"/>
    </source>
</evidence>
<keyword evidence="3" id="KW-0067">ATP-binding</keyword>
<dbReference type="InterPro" id="IPR045864">
    <property type="entry name" value="aa-tRNA-synth_II/BPL/LPL"/>
</dbReference>
<dbReference type="CDD" id="cd16442">
    <property type="entry name" value="BPL"/>
    <property type="match status" value="1"/>
</dbReference>
<dbReference type="RefSeq" id="WP_132806038.1">
    <property type="nucleotide sequence ID" value="NZ_SMAK01000004.1"/>
</dbReference>
<dbReference type="InterPro" id="IPR004408">
    <property type="entry name" value="Biotin_CoA_COase_ligase"/>
</dbReference>
<evidence type="ECO:0000256" key="1">
    <source>
        <dbReference type="ARBA" id="ARBA00022598"/>
    </source>
</evidence>
<dbReference type="GO" id="GO:0004077">
    <property type="term" value="F:biotin--[biotin carboxyl-carrier protein] ligase activity"/>
    <property type="evidence" value="ECO:0007669"/>
    <property type="project" value="UniProtKB-EC"/>
</dbReference>
<dbReference type="OrthoDB" id="9807064at2"/>
<proteinExistence type="predicted"/>
<keyword evidence="1 8" id="KW-0436">Ligase</keyword>